<sequence>MAQSKRTPTNRRRSNPPAGSAGKWIVVLLLVVVVLLGYVASHLWKKDTHLGSGSGQQDARSVKKPDEKPPVKPDFEFYTLLPQQNNGPVVATPDKELVPDKATSESKTAGTPANKEPERNYWIQAGSFATEAEADRRKAEIAMQGFVSEVRPASVNGKTYYRIQIGPIKQEQLATLRKRLSDAHIDTLPPKVAP</sequence>
<keyword evidence="2" id="KW-1133">Transmembrane helix</keyword>
<feature type="compositionally biased region" description="Basic and acidic residues" evidence="1">
    <location>
        <begin position="60"/>
        <end position="74"/>
    </location>
</feature>
<feature type="compositionally biased region" description="Basic and acidic residues" evidence="1">
    <location>
        <begin position="93"/>
        <end position="104"/>
    </location>
</feature>
<dbReference type="Pfam" id="PF05036">
    <property type="entry name" value="SPOR"/>
    <property type="match status" value="1"/>
</dbReference>
<dbReference type="InterPro" id="IPR052521">
    <property type="entry name" value="Cell_div_SPOR-domain"/>
</dbReference>
<dbReference type="PROSITE" id="PS51724">
    <property type="entry name" value="SPOR"/>
    <property type="match status" value="1"/>
</dbReference>
<dbReference type="InterPro" id="IPR036680">
    <property type="entry name" value="SPOR-like_sf"/>
</dbReference>
<organism evidence="4 5">
    <name type="scientific">Halothiobacillus neapolitanus (strain ATCC 23641 / DSM 15147 / CIP 104769 / NCIMB 8539 / c2)</name>
    <name type="common">Thiobacillus neapolitanus</name>
    <dbReference type="NCBI Taxonomy" id="555778"/>
    <lineage>
        <taxon>Bacteria</taxon>
        <taxon>Pseudomonadati</taxon>
        <taxon>Pseudomonadota</taxon>
        <taxon>Gammaproteobacteria</taxon>
        <taxon>Chromatiales</taxon>
        <taxon>Halothiobacillaceae</taxon>
        <taxon>Halothiobacillus</taxon>
    </lineage>
</organism>
<dbReference type="Gene3D" id="3.30.70.1070">
    <property type="entry name" value="Sporulation related repeat"/>
    <property type="match status" value="1"/>
</dbReference>
<feature type="transmembrane region" description="Helical" evidence="2">
    <location>
        <begin position="21"/>
        <end position="44"/>
    </location>
</feature>
<dbReference type="KEGG" id="hna:Hneap_2113"/>
<dbReference type="RefSeq" id="WP_012824962.1">
    <property type="nucleotide sequence ID" value="NC_013422.1"/>
</dbReference>
<evidence type="ECO:0000256" key="2">
    <source>
        <dbReference type="SAM" id="Phobius"/>
    </source>
</evidence>
<dbReference type="STRING" id="555778.Hneap_2113"/>
<keyword evidence="2" id="KW-0812">Transmembrane</keyword>
<protein>
    <submittedName>
        <fullName evidence="4">Sporulation domain protein</fullName>
    </submittedName>
</protein>
<evidence type="ECO:0000256" key="1">
    <source>
        <dbReference type="SAM" id="MobiDB-lite"/>
    </source>
</evidence>
<keyword evidence="5" id="KW-1185">Reference proteome</keyword>
<feature type="region of interest" description="Disordered" evidence="1">
    <location>
        <begin position="88"/>
        <end position="115"/>
    </location>
</feature>
<dbReference type="AlphaFoldDB" id="D0KW27"/>
<feature type="region of interest" description="Disordered" evidence="1">
    <location>
        <begin position="47"/>
        <end position="74"/>
    </location>
</feature>
<dbReference type="PANTHER" id="PTHR38687">
    <property type="entry name" value="CELL DIVISION PROTEIN DEDD-RELATED"/>
    <property type="match status" value="1"/>
</dbReference>
<dbReference type="Proteomes" id="UP000009102">
    <property type="component" value="Chromosome"/>
</dbReference>
<dbReference type="GO" id="GO:0042834">
    <property type="term" value="F:peptidoglycan binding"/>
    <property type="evidence" value="ECO:0007669"/>
    <property type="project" value="InterPro"/>
</dbReference>
<dbReference type="HOGENOM" id="CLU_076835_2_0_6"/>
<feature type="domain" description="SPOR" evidence="3">
    <location>
        <begin position="115"/>
        <end position="194"/>
    </location>
</feature>
<accession>D0KW27</accession>
<keyword evidence="2" id="KW-0472">Membrane</keyword>
<dbReference type="EMBL" id="CP001801">
    <property type="protein sequence ID" value="ACX96930.1"/>
    <property type="molecule type" value="Genomic_DNA"/>
</dbReference>
<evidence type="ECO:0000313" key="4">
    <source>
        <dbReference type="EMBL" id="ACX96930.1"/>
    </source>
</evidence>
<gene>
    <name evidence="4" type="ordered locus">Hneap_2113</name>
</gene>
<dbReference type="eggNOG" id="COG3087">
    <property type="taxonomic scope" value="Bacteria"/>
</dbReference>
<dbReference type="InterPro" id="IPR007730">
    <property type="entry name" value="SPOR-like_dom"/>
</dbReference>
<name>D0KW27_HALNC</name>
<dbReference type="OrthoDB" id="7069135at2"/>
<proteinExistence type="predicted"/>
<evidence type="ECO:0000259" key="3">
    <source>
        <dbReference type="PROSITE" id="PS51724"/>
    </source>
</evidence>
<evidence type="ECO:0000313" key="5">
    <source>
        <dbReference type="Proteomes" id="UP000009102"/>
    </source>
</evidence>
<reference evidence="4 5" key="1">
    <citation type="submission" date="2009-10" db="EMBL/GenBank/DDBJ databases">
        <title>Complete sequence of Halothiobacillus neapolitanus c2.</title>
        <authorList>
            <consortium name="US DOE Joint Genome Institute"/>
            <person name="Lucas S."/>
            <person name="Copeland A."/>
            <person name="Lapidus A."/>
            <person name="Glavina del Rio T."/>
            <person name="Tice H."/>
            <person name="Bruce D."/>
            <person name="Goodwin L."/>
            <person name="Pitluck S."/>
            <person name="Davenport K."/>
            <person name="Brettin T."/>
            <person name="Detter J.C."/>
            <person name="Han C."/>
            <person name="Tapia R."/>
            <person name="Larimer F."/>
            <person name="Land M."/>
            <person name="Hauser L."/>
            <person name="Kyrpides N."/>
            <person name="Mikhailova N."/>
            <person name="Kerfeld C."/>
            <person name="Cannon G."/>
            <person name="Heinhort S."/>
        </authorList>
    </citation>
    <scope>NUCLEOTIDE SEQUENCE [LARGE SCALE GENOMIC DNA]</scope>
    <source>
        <strain evidence="5">ATCC 23641 / c2</strain>
    </source>
</reference>
<dbReference type="SUPFAM" id="SSF110997">
    <property type="entry name" value="Sporulation related repeat"/>
    <property type="match status" value="1"/>
</dbReference>